<feature type="domain" description="Fe2OG dioxygenase" evidence="2">
    <location>
        <begin position="105"/>
        <end position="206"/>
    </location>
</feature>
<keyword evidence="1" id="KW-0560">Oxidoreductase</keyword>
<dbReference type="InterPro" id="IPR044861">
    <property type="entry name" value="IPNS-like_FE2OG_OXY"/>
</dbReference>
<organism evidence="3 4">
    <name type="scientific">Platanthera guangdongensis</name>
    <dbReference type="NCBI Taxonomy" id="2320717"/>
    <lineage>
        <taxon>Eukaryota</taxon>
        <taxon>Viridiplantae</taxon>
        <taxon>Streptophyta</taxon>
        <taxon>Embryophyta</taxon>
        <taxon>Tracheophyta</taxon>
        <taxon>Spermatophyta</taxon>
        <taxon>Magnoliopsida</taxon>
        <taxon>Liliopsida</taxon>
        <taxon>Asparagales</taxon>
        <taxon>Orchidaceae</taxon>
        <taxon>Orchidoideae</taxon>
        <taxon>Orchideae</taxon>
        <taxon>Orchidinae</taxon>
        <taxon>Platanthera</taxon>
    </lineage>
</organism>
<dbReference type="EMBL" id="JBBWWR010000015">
    <property type="protein sequence ID" value="KAK8950047.1"/>
    <property type="molecule type" value="Genomic_DNA"/>
</dbReference>
<evidence type="ECO:0000313" key="4">
    <source>
        <dbReference type="Proteomes" id="UP001412067"/>
    </source>
</evidence>
<evidence type="ECO:0000313" key="3">
    <source>
        <dbReference type="EMBL" id="KAK8950047.1"/>
    </source>
</evidence>
<evidence type="ECO:0000259" key="2">
    <source>
        <dbReference type="PROSITE" id="PS51471"/>
    </source>
</evidence>
<name>A0ABR2LT53_9ASPA</name>
<dbReference type="Proteomes" id="UP001412067">
    <property type="component" value="Unassembled WGS sequence"/>
</dbReference>
<reference evidence="3 4" key="1">
    <citation type="journal article" date="2022" name="Nat. Plants">
        <title>Genomes of leafy and leafless Platanthera orchids illuminate the evolution of mycoheterotrophy.</title>
        <authorList>
            <person name="Li M.H."/>
            <person name="Liu K.W."/>
            <person name="Li Z."/>
            <person name="Lu H.C."/>
            <person name="Ye Q.L."/>
            <person name="Zhang D."/>
            <person name="Wang J.Y."/>
            <person name="Li Y.F."/>
            <person name="Zhong Z.M."/>
            <person name="Liu X."/>
            <person name="Yu X."/>
            <person name="Liu D.K."/>
            <person name="Tu X.D."/>
            <person name="Liu B."/>
            <person name="Hao Y."/>
            <person name="Liao X.Y."/>
            <person name="Jiang Y.T."/>
            <person name="Sun W.H."/>
            <person name="Chen J."/>
            <person name="Chen Y.Q."/>
            <person name="Ai Y."/>
            <person name="Zhai J.W."/>
            <person name="Wu S.S."/>
            <person name="Zhou Z."/>
            <person name="Hsiao Y.Y."/>
            <person name="Wu W.L."/>
            <person name="Chen Y.Y."/>
            <person name="Lin Y.F."/>
            <person name="Hsu J.L."/>
            <person name="Li C.Y."/>
            <person name="Wang Z.W."/>
            <person name="Zhao X."/>
            <person name="Zhong W.Y."/>
            <person name="Ma X.K."/>
            <person name="Ma L."/>
            <person name="Huang J."/>
            <person name="Chen G.Z."/>
            <person name="Huang M.Z."/>
            <person name="Huang L."/>
            <person name="Peng D.H."/>
            <person name="Luo Y.B."/>
            <person name="Zou S.Q."/>
            <person name="Chen S.P."/>
            <person name="Lan S."/>
            <person name="Tsai W.C."/>
            <person name="Van de Peer Y."/>
            <person name="Liu Z.J."/>
        </authorList>
    </citation>
    <scope>NUCLEOTIDE SEQUENCE [LARGE SCALE GENOMIC DNA]</scope>
    <source>
        <strain evidence="3">Lor288</strain>
    </source>
</reference>
<gene>
    <name evidence="3" type="ORF">KSP40_PGU019422</name>
</gene>
<keyword evidence="1" id="KW-0408">Iron</keyword>
<sequence length="257" mass="28997">MLGIAALELFSLPLESKLRSISDDAYHGYIGQIPHLAYESLNINDVDSPIAVHDFTHLMWPEGNSTFSNTVVAFAKPLQELVEIVQKMILQTLGVEKHYDSLASSITYALRISEYGVPLNQETKIALDPHRDPNLLTVVCQHKIGGLEVQTTDGDWIIVQPSPNSVTVMVGLGFQAWSNMRVRAPRHRVKVLANERRFSAFYGSRPSHNSIVKGPKELGDDEYHPLLYKPFNYTDFVSFIYSESQRNGERSRIRSLL</sequence>
<dbReference type="Pfam" id="PF03171">
    <property type="entry name" value="2OG-FeII_Oxy"/>
    <property type="match status" value="1"/>
</dbReference>
<dbReference type="InterPro" id="IPR050231">
    <property type="entry name" value="Iron_ascorbate_oxido_reductase"/>
</dbReference>
<dbReference type="InterPro" id="IPR027443">
    <property type="entry name" value="IPNS-like_sf"/>
</dbReference>
<comment type="caution">
    <text evidence="3">The sequence shown here is derived from an EMBL/GenBank/DDBJ whole genome shotgun (WGS) entry which is preliminary data.</text>
</comment>
<dbReference type="SUPFAM" id="SSF51197">
    <property type="entry name" value="Clavaminate synthase-like"/>
    <property type="match status" value="1"/>
</dbReference>
<keyword evidence="1" id="KW-0479">Metal-binding</keyword>
<accession>A0ABR2LT53</accession>
<dbReference type="InterPro" id="IPR005123">
    <property type="entry name" value="Oxoglu/Fe-dep_dioxygenase_dom"/>
</dbReference>
<evidence type="ECO:0000256" key="1">
    <source>
        <dbReference type="RuleBase" id="RU003682"/>
    </source>
</evidence>
<dbReference type="PANTHER" id="PTHR47990">
    <property type="entry name" value="2-OXOGLUTARATE (2OG) AND FE(II)-DEPENDENT OXYGENASE SUPERFAMILY PROTEIN-RELATED"/>
    <property type="match status" value="1"/>
</dbReference>
<keyword evidence="4" id="KW-1185">Reference proteome</keyword>
<dbReference type="PROSITE" id="PS51471">
    <property type="entry name" value="FE2OG_OXY"/>
    <property type="match status" value="1"/>
</dbReference>
<proteinExistence type="inferred from homology"/>
<comment type="similarity">
    <text evidence="1">Belongs to the iron/ascorbate-dependent oxidoreductase family.</text>
</comment>
<protein>
    <recommendedName>
        <fullName evidence="2">Fe2OG dioxygenase domain-containing protein</fullName>
    </recommendedName>
</protein>
<dbReference type="Gene3D" id="2.60.120.330">
    <property type="entry name" value="B-lactam Antibiotic, Isopenicillin N Synthase, Chain"/>
    <property type="match status" value="1"/>
</dbReference>